<dbReference type="Gene3D" id="3.40.50.300">
    <property type="entry name" value="P-loop containing nucleotide triphosphate hydrolases"/>
    <property type="match status" value="1"/>
</dbReference>
<dbReference type="Pfam" id="PF25361">
    <property type="entry name" value="AAA_lid_RFC1"/>
    <property type="match status" value="1"/>
</dbReference>
<feature type="compositionally biased region" description="Basic residues" evidence="9">
    <location>
        <begin position="124"/>
        <end position="136"/>
    </location>
</feature>
<keyword evidence="12" id="KW-1185">Reference proteome</keyword>
<evidence type="ECO:0000259" key="10">
    <source>
        <dbReference type="PROSITE" id="PS50172"/>
    </source>
</evidence>
<proteinExistence type="inferred from homology"/>
<evidence type="ECO:0000256" key="5">
    <source>
        <dbReference type="ARBA" id="ARBA00022741"/>
    </source>
</evidence>
<feature type="compositionally biased region" description="Low complexity" evidence="9">
    <location>
        <begin position="15"/>
        <end position="35"/>
    </location>
</feature>
<feature type="region of interest" description="Disordered" evidence="9">
    <location>
        <begin position="315"/>
        <end position="347"/>
    </location>
</feature>
<dbReference type="InterPro" id="IPR047854">
    <property type="entry name" value="RFC_lid"/>
</dbReference>
<accession>A0ABR1F9G1</accession>
<dbReference type="SUPFAM" id="SSF48019">
    <property type="entry name" value="post-AAA+ oligomerization domain-like"/>
    <property type="match status" value="1"/>
</dbReference>
<comment type="subcellular location">
    <subcellularLocation>
        <location evidence="1 8">Nucleus</location>
    </subcellularLocation>
</comment>
<evidence type="ECO:0000256" key="3">
    <source>
        <dbReference type="ARBA" id="ARBA00020401"/>
    </source>
</evidence>
<dbReference type="SUPFAM" id="SSF52113">
    <property type="entry name" value="BRCT domain"/>
    <property type="match status" value="1"/>
</dbReference>
<dbReference type="Gene3D" id="3.40.50.10190">
    <property type="entry name" value="BRCT domain"/>
    <property type="match status" value="1"/>
</dbReference>
<evidence type="ECO:0000256" key="8">
    <source>
        <dbReference type="PIRNR" id="PIRNR036578"/>
    </source>
</evidence>
<dbReference type="Pfam" id="PF08519">
    <property type="entry name" value="RFC1"/>
    <property type="match status" value="1"/>
</dbReference>
<dbReference type="Gene3D" id="1.10.8.60">
    <property type="match status" value="1"/>
</dbReference>
<dbReference type="Proteomes" id="UP001498771">
    <property type="component" value="Unassembled WGS sequence"/>
</dbReference>
<dbReference type="PANTHER" id="PTHR23389">
    <property type="entry name" value="CHROMOSOME TRANSMISSION FIDELITY FACTOR 18"/>
    <property type="match status" value="1"/>
</dbReference>
<dbReference type="EMBL" id="JBBJBU010000002">
    <property type="protein sequence ID" value="KAK7206481.1"/>
    <property type="molecule type" value="Genomic_DNA"/>
</dbReference>
<feature type="compositionally biased region" description="Low complexity" evidence="9">
    <location>
        <begin position="896"/>
        <end position="912"/>
    </location>
</feature>
<dbReference type="SMART" id="SM00292">
    <property type="entry name" value="BRCT"/>
    <property type="match status" value="1"/>
</dbReference>
<dbReference type="InterPro" id="IPR012178">
    <property type="entry name" value="RFC1"/>
</dbReference>
<reference evidence="11 12" key="1">
    <citation type="submission" date="2024-03" db="EMBL/GenBank/DDBJ databases">
        <title>Genome-scale model development and genomic sequencing of the oleaginous clade Lipomyces.</title>
        <authorList>
            <consortium name="Lawrence Berkeley National Laboratory"/>
            <person name="Czajka J.J."/>
            <person name="Han Y."/>
            <person name="Kim J."/>
            <person name="Mondo S.J."/>
            <person name="Hofstad B.A."/>
            <person name="Robles A."/>
            <person name="Haridas S."/>
            <person name="Riley R."/>
            <person name="LaButti K."/>
            <person name="Pangilinan J."/>
            <person name="Andreopoulos W."/>
            <person name="Lipzen A."/>
            <person name="Yan J."/>
            <person name="Wang M."/>
            <person name="Ng V."/>
            <person name="Grigoriev I.V."/>
            <person name="Spatafora J.W."/>
            <person name="Magnuson J.K."/>
            <person name="Baker S.E."/>
            <person name="Pomraning K.R."/>
        </authorList>
    </citation>
    <scope>NUCLEOTIDE SEQUENCE [LARGE SCALE GENOMIC DNA]</scope>
    <source>
        <strain evidence="11 12">Phaff 52-87</strain>
    </source>
</reference>
<dbReference type="InterPro" id="IPR036420">
    <property type="entry name" value="BRCT_dom_sf"/>
</dbReference>
<evidence type="ECO:0000313" key="12">
    <source>
        <dbReference type="Proteomes" id="UP001498771"/>
    </source>
</evidence>
<dbReference type="InterPro" id="IPR013725">
    <property type="entry name" value="DNA_replication_fac_RFC1_C"/>
</dbReference>
<feature type="compositionally biased region" description="Polar residues" evidence="9">
    <location>
        <begin position="45"/>
        <end position="57"/>
    </location>
</feature>
<dbReference type="CDD" id="cd00009">
    <property type="entry name" value="AAA"/>
    <property type="match status" value="1"/>
</dbReference>
<dbReference type="Pfam" id="PF00004">
    <property type="entry name" value="AAA"/>
    <property type="match status" value="1"/>
</dbReference>
<dbReference type="GeneID" id="90040394"/>
<dbReference type="Gene3D" id="1.20.272.10">
    <property type="match status" value="1"/>
</dbReference>
<feature type="region of interest" description="Disordered" evidence="9">
    <location>
        <begin position="845"/>
        <end position="921"/>
    </location>
</feature>
<dbReference type="InterPro" id="IPR008921">
    <property type="entry name" value="DNA_pol3_clamp-load_cplx_C"/>
</dbReference>
<comment type="similarity">
    <text evidence="2 8">Belongs to the activator 1 large subunit family.</text>
</comment>
<name>A0ABR1F9G1_9ASCO</name>
<keyword evidence="7 8" id="KW-0539">Nucleus</keyword>
<dbReference type="SUPFAM" id="SSF52540">
    <property type="entry name" value="P-loop containing nucleoside triphosphate hydrolases"/>
    <property type="match status" value="1"/>
</dbReference>
<feature type="compositionally biased region" description="Acidic residues" evidence="9">
    <location>
        <begin position="854"/>
        <end position="882"/>
    </location>
</feature>
<dbReference type="CDD" id="cd18140">
    <property type="entry name" value="HLD_clamp_RFC"/>
    <property type="match status" value="1"/>
</dbReference>
<evidence type="ECO:0000256" key="6">
    <source>
        <dbReference type="ARBA" id="ARBA00022840"/>
    </source>
</evidence>
<dbReference type="InterPro" id="IPR027417">
    <property type="entry name" value="P-loop_NTPase"/>
</dbReference>
<keyword evidence="6 8" id="KW-0067">ATP-binding</keyword>
<comment type="caution">
    <text evidence="11">The sequence shown here is derived from an EMBL/GenBank/DDBJ whole genome shotgun (WGS) entry which is preliminary data.</text>
</comment>
<evidence type="ECO:0000256" key="7">
    <source>
        <dbReference type="ARBA" id="ARBA00023242"/>
    </source>
</evidence>
<evidence type="ECO:0000256" key="4">
    <source>
        <dbReference type="ARBA" id="ARBA00022705"/>
    </source>
</evidence>
<protein>
    <recommendedName>
        <fullName evidence="3 8">Replication factor C subunit 1</fullName>
    </recommendedName>
</protein>
<evidence type="ECO:0000256" key="1">
    <source>
        <dbReference type="ARBA" id="ARBA00004123"/>
    </source>
</evidence>
<sequence length="921" mass="100802">MQRNISSFFRPKDGSSQGQKGSSAAVSSSPPAARKAGTDQENKKPTSTTGSPKSAKSNKADDVKKPAPKPAKRLDSLFSDEEEDVKMKKPRSKKAKDDDDDYKDEPAPQAVTISSDDEDATASPKKKKPTAATRKRKQDDDQTARPTKKRAPAANTAAKKEDDLEVLADAPPAKKKFNPAEFAARRAAVNTGVCAELPEGAPNCLAGLAFVFTGILQTLPRDDGIALVKKYGGLVRTAPSRNTNYVVLGEEAGPKKLEVIKKLGIKTIDENELFELIKTRPANGGDTAEGIKAQKKAAEEEKKIIEMSKTIGIPEPAKAVKASSSGSTSSQASRQTSEQVNKPPRSLLWTDKYAPRSIKDICGNKGAVQKLQKWLEDWPANLKANFKRPGPDGSGVFRAVMISGPPGIGKTTAAHLVAELAGFDVIETNASDTRSKNVIAEALGTVLDNKSIAGYFGETKQDVDAAKRKIVLIMDEVDGTSAGDRGGAVQMSAFCKTTHVPLILICNDYSLQKMRTFDRTTFNIQFRRPDANAIRSRILSIAYREGLKIPAPVIDQLVQSTHADIRQIITLLSTFSLGETGRKEMSFEQGQRMAQDWQKHIVMKPFDIASKLLNGEMFGARSRATLNDKIELYFNDADMSPLMVQENYLRTRPAAGANKVQTLTQLDRAASSISDSDLVDRMIHGSQQQWSLMPLHGVLSTVRPASFVANGGSERFMFTSWLGNYSKGNKLSRYLQEIQSHARLRISGDAEEVRTQYLSSFFDNLYTPIATRANEGGVEDAIKFMDEYYLTKEDFDAVLELGVGPKNGEELWKKIPTATKTAFTRKYNTGSHPVPFIRASTVTDPRKVKKEVPDLEEAMDDVLGEEEEKKEEENEEEEEEDTDLSKDKYIKKPKASAKASSKATAKAPAKAPAKGKGKAKK</sequence>
<dbReference type="InterPro" id="IPR003593">
    <property type="entry name" value="AAA+_ATPase"/>
</dbReference>
<evidence type="ECO:0000313" key="11">
    <source>
        <dbReference type="EMBL" id="KAK7206481.1"/>
    </source>
</evidence>
<dbReference type="SMART" id="SM00382">
    <property type="entry name" value="AAA"/>
    <property type="match status" value="1"/>
</dbReference>
<dbReference type="Pfam" id="PF00533">
    <property type="entry name" value="BRCT"/>
    <property type="match status" value="1"/>
</dbReference>
<feature type="compositionally biased region" description="Low complexity" evidence="9">
    <location>
        <begin position="322"/>
        <end position="337"/>
    </location>
</feature>
<dbReference type="InterPro" id="IPR003959">
    <property type="entry name" value="ATPase_AAA_core"/>
</dbReference>
<dbReference type="PIRSF" id="PIRSF036578">
    <property type="entry name" value="RFC1"/>
    <property type="match status" value="1"/>
</dbReference>
<gene>
    <name evidence="11" type="ORF">BZA70DRAFT_309338</name>
</gene>
<feature type="domain" description="BRCT" evidence="10">
    <location>
        <begin position="200"/>
        <end position="280"/>
    </location>
</feature>
<keyword evidence="5 8" id="KW-0547">Nucleotide-binding</keyword>
<dbReference type="PANTHER" id="PTHR23389:SF6">
    <property type="entry name" value="REPLICATION FACTOR C SUBUNIT 1"/>
    <property type="match status" value="1"/>
</dbReference>
<evidence type="ECO:0000256" key="2">
    <source>
        <dbReference type="ARBA" id="ARBA00006116"/>
    </source>
</evidence>
<feature type="region of interest" description="Disordered" evidence="9">
    <location>
        <begin position="1"/>
        <end position="167"/>
    </location>
</feature>
<dbReference type="InterPro" id="IPR001357">
    <property type="entry name" value="BRCT_dom"/>
</dbReference>
<keyword evidence="4 8" id="KW-0235">DNA replication</keyword>
<dbReference type="RefSeq" id="XP_064769514.1">
    <property type="nucleotide sequence ID" value="XM_064914882.1"/>
</dbReference>
<evidence type="ECO:0000256" key="9">
    <source>
        <dbReference type="SAM" id="MobiDB-lite"/>
    </source>
</evidence>
<organism evidence="11 12">
    <name type="scientific">Myxozyma melibiosi</name>
    <dbReference type="NCBI Taxonomy" id="54550"/>
    <lineage>
        <taxon>Eukaryota</taxon>
        <taxon>Fungi</taxon>
        <taxon>Dikarya</taxon>
        <taxon>Ascomycota</taxon>
        <taxon>Saccharomycotina</taxon>
        <taxon>Lipomycetes</taxon>
        <taxon>Lipomycetales</taxon>
        <taxon>Lipomycetaceae</taxon>
        <taxon>Myxozyma</taxon>
    </lineage>
</organism>
<dbReference type="PROSITE" id="PS50172">
    <property type="entry name" value="BRCT"/>
    <property type="match status" value="1"/>
</dbReference>